<proteinExistence type="predicted"/>
<dbReference type="PANTHER" id="PTHR34717:SF1">
    <property type="entry name" value="EG:BACR7A4.20 PROTEIN"/>
    <property type="match status" value="1"/>
</dbReference>
<dbReference type="Proteomes" id="UP000663880">
    <property type="component" value="Unassembled WGS sequence"/>
</dbReference>
<comment type="caution">
    <text evidence="1">The sequence shown here is derived from an EMBL/GenBank/DDBJ whole genome shotgun (WGS) entry which is preliminary data.</text>
</comment>
<evidence type="ECO:0000313" key="1">
    <source>
        <dbReference type="EMBL" id="CAF4834306.1"/>
    </source>
</evidence>
<evidence type="ECO:0000313" key="2">
    <source>
        <dbReference type="Proteomes" id="UP000663880"/>
    </source>
</evidence>
<gene>
    <name evidence="1" type="ORF">PMACD_LOCUS5588</name>
</gene>
<dbReference type="EMBL" id="CAJOBZ010000011">
    <property type="protein sequence ID" value="CAF4834306.1"/>
    <property type="molecule type" value="Genomic_DNA"/>
</dbReference>
<accession>A0A821QYD9</accession>
<dbReference type="PANTHER" id="PTHR34717">
    <property type="entry name" value="EG:BACR7A4.20 PROTEIN"/>
    <property type="match status" value="1"/>
</dbReference>
<dbReference type="OrthoDB" id="7427440at2759"/>
<sequence length="402" mass="46843">MIYLIFCIIPVLFVVVRFINTKNKPAIFGIYQQKNKTYWLKFIFMYFVLKLRQLKVYLTRLPTELRSEGEIHVQDHDVSIEKCYDLGDYPKSVDGVYFNGMSETGEALICGLARRPQRSCDAFLYLKLGEDVLLTPSLPDTHLKKSSEDDEGYDIQGLTITNFVPMRTWKLKYNGEMKRRGDETKIKVEANLTWSASSNPFNFDIQMSAWSMANDMAREYWSADYFKLLKKYHQTHYEQVGYMAGTVIVNQKKHEIHMPCVRDHSFGTLREWRNFHRYVYHFIFLDNGDFIAAGSVSQPSILSHLTIGYYYSKGNHSMTAIDSSDFQLYQHAENQIIPKDYGFSFEAGGVSYAVKIQDKDEVSFYIGKDREAKFYEKWCDVEVNGLTGRACVEWHYNNVVPK</sequence>
<protein>
    <submittedName>
        <fullName evidence="1">Uncharacterized protein</fullName>
    </submittedName>
</protein>
<reference evidence="1" key="1">
    <citation type="submission" date="2021-02" db="EMBL/GenBank/DDBJ databases">
        <authorList>
            <person name="Steward A R."/>
        </authorList>
    </citation>
    <scope>NUCLEOTIDE SEQUENCE</scope>
</reference>
<dbReference type="AlphaFoldDB" id="A0A821QYD9"/>
<keyword evidence="2" id="KW-1185">Reference proteome</keyword>
<name>A0A821QYD9_9NEOP</name>
<organism evidence="1 2">
    <name type="scientific">Pieris macdunnoughi</name>
    <dbReference type="NCBI Taxonomy" id="345717"/>
    <lineage>
        <taxon>Eukaryota</taxon>
        <taxon>Metazoa</taxon>
        <taxon>Ecdysozoa</taxon>
        <taxon>Arthropoda</taxon>
        <taxon>Hexapoda</taxon>
        <taxon>Insecta</taxon>
        <taxon>Pterygota</taxon>
        <taxon>Neoptera</taxon>
        <taxon>Endopterygota</taxon>
        <taxon>Lepidoptera</taxon>
        <taxon>Glossata</taxon>
        <taxon>Ditrysia</taxon>
        <taxon>Papilionoidea</taxon>
        <taxon>Pieridae</taxon>
        <taxon>Pierinae</taxon>
        <taxon>Pieris</taxon>
    </lineage>
</organism>